<sequence>MSHSFRCPSSLPCHCFPGSAAKTVTKRGIMLPQKYQGKMLQATVGAVGSGSNGKGGEIQLISMKVVDKVLLPECGGTKVVLNDKDSFLFRNDEILGKYVN</sequence>
<keyword evidence="2 3" id="KW-0143">Chaperone</keyword>
<dbReference type="GO" id="GO:0051082">
    <property type="term" value="F:unfolded protein binding"/>
    <property type="evidence" value="ECO:0007669"/>
    <property type="project" value="TreeGrafter"/>
</dbReference>
<dbReference type="PANTHER" id="PTHR10772">
    <property type="entry name" value="10 KDA HEAT SHOCK PROTEIN"/>
    <property type="match status" value="1"/>
</dbReference>
<dbReference type="GO" id="GO:0051087">
    <property type="term" value="F:protein-folding chaperone binding"/>
    <property type="evidence" value="ECO:0007669"/>
    <property type="project" value="TreeGrafter"/>
</dbReference>
<dbReference type="InterPro" id="IPR037124">
    <property type="entry name" value="Chaperonin_GroES_sf"/>
</dbReference>
<keyword evidence="5" id="KW-1185">Reference proteome</keyword>
<proteinExistence type="inferred from homology"/>
<reference evidence="4" key="1">
    <citation type="submission" date="2020-12" db="EMBL/GenBank/DDBJ databases">
        <authorList>
            <consortium name="Molecular Ecology Group"/>
        </authorList>
    </citation>
    <scope>NUCLEOTIDE SEQUENCE</scope>
    <source>
        <strain evidence="4">TBG_1078</strain>
    </source>
</reference>
<comment type="similarity">
    <text evidence="1 3">Belongs to the GroES chaperonin family.</text>
</comment>
<dbReference type="CDD" id="cd00320">
    <property type="entry name" value="cpn10"/>
    <property type="match status" value="1"/>
</dbReference>
<dbReference type="GO" id="GO:0046872">
    <property type="term" value="F:metal ion binding"/>
    <property type="evidence" value="ECO:0007669"/>
    <property type="project" value="TreeGrafter"/>
</dbReference>
<dbReference type="Pfam" id="PF00166">
    <property type="entry name" value="Cpn10"/>
    <property type="match status" value="1"/>
</dbReference>
<dbReference type="PANTHER" id="PTHR10772:SF0">
    <property type="entry name" value="10 KDA HEAT SHOCK PROTEIN, MITOCHONDRIAL"/>
    <property type="match status" value="1"/>
</dbReference>
<dbReference type="GO" id="GO:0005524">
    <property type="term" value="F:ATP binding"/>
    <property type="evidence" value="ECO:0007669"/>
    <property type="project" value="InterPro"/>
</dbReference>
<dbReference type="SUPFAM" id="SSF50129">
    <property type="entry name" value="GroES-like"/>
    <property type="match status" value="1"/>
</dbReference>
<evidence type="ECO:0000313" key="5">
    <source>
        <dbReference type="Proteomes" id="UP000645828"/>
    </source>
</evidence>
<gene>
    <name evidence="4" type="ORF">NYPRO_LOCUS6057</name>
</gene>
<dbReference type="GO" id="GO:0044183">
    <property type="term" value="F:protein folding chaperone"/>
    <property type="evidence" value="ECO:0007669"/>
    <property type="project" value="InterPro"/>
</dbReference>
<evidence type="ECO:0000256" key="2">
    <source>
        <dbReference type="ARBA" id="ARBA00023186"/>
    </source>
</evidence>
<dbReference type="EMBL" id="CAJHUB010000671">
    <property type="protein sequence ID" value="CAD7673262.1"/>
    <property type="molecule type" value="Genomic_DNA"/>
</dbReference>
<comment type="caution">
    <text evidence="4">The sequence shown here is derived from an EMBL/GenBank/DDBJ whole genome shotgun (WGS) entry which is preliminary data.</text>
</comment>
<dbReference type="InterPro" id="IPR011032">
    <property type="entry name" value="GroES-like_sf"/>
</dbReference>
<accession>A0A811YFU6</accession>
<dbReference type="InterPro" id="IPR020818">
    <property type="entry name" value="Chaperonin_GroES"/>
</dbReference>
<dbReference type="Proteomes" id="UP000645828">
    <property type="component" value="Unassembled WGS sequence"/>
</dbReference>
<evidence type="ECO:0000313" key="4">
    <source>
        <dbReference type="EMBL" id="CAD7673262.1"/>
    </source>
</evidence>
<dbReference type="GO" id="GO:0005759">
    <property type="term" value="C:mitochondrial matrix"/>
    <property type="evidence" value="ECO:0007669"/>
    <property type="project" value="TreeGrafter"/>
</dbReference>
<evidence type="ECO:0000256" key="1">
    <source>
        <dbReference type="ARBA" id="ARBA00006975"/>
    </source>
</evidence>
<name>A0A811YFU6_NYCPR</name>
<dbReference type="Gene3D" id="2.30.33.40">
    <property type="entry name" value="GroES chaperonin"/>
    <property type="match status" value="1"/>
</dbReference>
<protein>
    <submittedName>
        <fullName evidence="4">(raccoon dog) hypothetical protein</fullName>
    </submittedName>
</protein>
<dbReference type="AlphaFoldDB" id="A0A811YFU6"/>
<dbReference type="PRINTS" id="PR00297">
    <property type="entry name" value="CHAPERONIN10"/>
</dbReference>
<dbReference type="SMART" id="SM00883">
    <property type="entry name" value="Cpn10"/>
    <property type="match status" value="1"/>
</dbReference>
<evidence type="ECO:0000256" key="3">
    <source>
        <dbReference type="RuleBase" id="RU003479"/>
    </source>
</evidence>
<organism evidence="4 5">
    <name type="scientific">Nyctereutes procyonoides</name>
    <name type="common">Raccoon dog</name>
    <name type="synonym">Canis procyonoides</name>
    <dbReference type="NCBI Taxonomy" id="34880"/>
    <lineage>
        <taxon>Eukaryota</taxon>
        <taxon>Metazoa</taxon>
        <taxon>Chordata</taxon>
        <taxon>Craniata</taxon>
        <taxon>Vertebrata</taxon>
        <taxon>Euteleostomi</taxon>
        <taxon>Mammalia</taxon>
        <taxon>Eutheria</taxon>
        <taxon>Laurasiatheria</taxon>
        <taxon>Carnivora</taxon>
        <taxon>Caniformia</taxon>
        <taxon>Canidae</taxon>
        <taxon>Nyctereutes</taxon>
    </lineage>
</organism>